<feature type="region of interest" description="Disordered" evidence="2">
    <location>
        <begin position="137"/>
        <end position="182"/>
    </location>
</feature>
<sequence>MVTAAASTPKQRPSQNPKRPPLLPSDSDNAPPRRPRAREVTSRYLSLSTSSSSNSSVSSSVASGSPIPPRRSISPMLGGRGAAIATPRTQPRAVSEERRRPLAATPTPTIAEKMLVKSVRRLSVSFQGQSYSLPVCKEKPPPVAAGTPGVSRKGTPERRKSGVSPVRDRTVKDRDTPRPIEQQRHLWPGRLRSENPNFMNRSLDYGTDRAKWNRSNPAISGLRKSVNTLENRETEDPAVIDEGRSGLGGSLNSDVESVSSEGTDATRPRGRILPARSWQEASHRAQKVVDPVSPLSNSASSRMAGSAKLIVAKKVQNESPVSSPRDVYANRGHSPLRGGSRAASPSRAMTSGSGALLRSMASPIRARNGTGSVVNDNNMVSTPSLISFPIELRRGKFGESRIADAHDLRMLYNRQLQWRLTNAKVENTLLVQKHAAERNLYNAWVNTSKLQLSVMSKRIELQTLRMYLKLYSTLKEQLPHLERWSLLDRDYWSSVSGAIKALEASTVRLPIVDGARADVHEVQEAIYSAVDVMQAMESSIYSLQLKLLNLLLCFMTPSTMSAIRCGADELTSNRHFQVKCKRAWFARAMQRIVLNNIRTLTGDKLELKSPSNAGSMFTRKLLKENLTC</sequence>
<protein>
    <recommendedName>
        <fullName evidence="5">QWRF family</fullName>
    </recommendedName>
</protein>
<feature type="compositionally biased region" description="Low complexity" evidence="2">
    <location>
        <begin position="42"/>
        <end position="75"/>
    </location>
</feature>
<accession>A0A8X8YUW9</accession>
<dbReference type="InterPro" id="IPR007573">
    <property type="entry name" value="QWRF"/>
</dbReference>
<comment type="similarity">
    <text evidence="1">Belongs to the QWRF family.</text>
</comment>
<feature type="compositionally biased region" description="Polar residues" evidence="2">
    <location>
        <begin position="250"/>
        <end position="263"/>
    </location>
</feature>
<feature type="region of interest" description="Disordered" evidence="2">
    <location>
        <begin position="239"/>
        <end position="268"/>
    </location>
</feature>
<keyword evidence="4" id="KW-1185">Reference proteome</keyword>
<dbReference type="GO" id="GO:0005880">
    <property type="term" value="C:nuclear microtubule"/>
    <property type="evidence" value="ECO:0007669"/>
    <property type="project" value="TreeGrafter"/>
</dbReference>
<feature type="region of interest" description="Disordered" evidence="2">
    <location>
        <begin position="315"/>
        <end position="354"/>
    </location>
</feature>
<evidence type="ECO:0008006" key="5">
    <source>
        <dbReference type="Google" id="ProtNLM"/>
    </source>
</evidence>
<dbReference type="GO" id="GO:0005737">
    <property type="term" value="C:cytoplasm"/>
    <property type="evidence" value="ECO:0007669"/>
    <property type="project" value="TreeGrafter"/>
</dbReference>
<gene>
    <name evidence="3" type="ORF">SASPL_103036</name>
</gene>
<feature type="region of interest" description="Disordered" evidence="2">
    <location>
        <begin position="1"/>
        <end position="109"/>
    </location>
</feature>
<dbReference type="PANTHER" id="PTHR31807:SF38">
    <property type="entry name" value="QWRF MOTIF-CONTAINING PROTEIN 9"/>
    <property type="match status" value="1"/>
</dbReference>
<evidence type="ECO:0000256" key="2">
    <source>
        <dbReference type="SAM" id="MobiDB-lite"/>
    </source>
</evidence>
<dbReference type="GO" id="GO:0051225">
    <property type="term" value="P:spindle assembly"/>
    <property type="evidence" value="ECO:0007669"/>
    <property type="project" value="TreeGrafter"/>
</dbReference>
<evidence type="ECO:0000313" key="4">
    <source>
        <dbReference type="Proteomes" id="UP000298416"/>
    </source>
</evidence>
<evidence type="ECO:0000313" key="3">
    <source>
        <dbReference type="EMBL" id="KAG6438100.1"/>
    </source>
</evidence>
<feature type="compositionally biased region" description="Basic and acidic residues" evidence="2">
    <location>
        <begin position="154"/>
        <end position="182"/>
    </location>
</feature>
<organism evidence="3">
    <name type="scientific">Salvia splendens</name>
    <name type="common">Scarlet sage</name>
    <dbReference type="NCBI Taxonomy" id="180675"/>
    <lineage>
        <taxon>Eukaryota</taxon>
        <taxon>Viridiplantae</taxon>
        <taxon>Streptophyta</taxon>
        <taxon>Embryophyta</taxon>
        <taxon>Tracheophyta</taxon>
        <taxon>Spermatophyta</taxon>
        <taxon>Magnoliopsida</taxon>
        <taxon>eudicotyledons</taxon>
        <taxon>Gunneridae</taxon>
        <taxon>Pentapetalae</taxon>
        <taxon>asterids</taxon>
        <taxon>lamiids</taxon>
        <taxon>Lamiales</taxon>
        <taxon>Lamiaceae</taxon>
        <taxon>Nepetoideae</taxon>
        <taxon>Mentheae</taxon>
        <taxon>Salviinae</taxon>
        <taxon>Salvia</taxon>
        <taxon>Salvia subgen. Calosphace</taxon>
        <taxon>core Calosphace</taxon>
    </lineage>
</organism>
<dbReference type="PANTHER" id="PTHR31807">
    <property type="entry name" value="AUGMIN FAMILY MEMBER"/>
    <property type="match status" value="1"/>
</dbReference>
<name>A0A8X8YUW9_SALSN</name>
<dbReference type="Proteomes" id="UP000298416">
    <property type="component" value="Unassembled WGS sequence"/>
</dbReference>
<dbReference type="EMBL" id="PNBA02000001">
    <property type="protein sequence ID" value="KAG6438100.1"/>
    <property type="molecule type" value="Genomic_DNA"/>
</dbReference>
<reference evidence="3" key="2">
    <citation type="submission" date="2020-08" db="EMBL/GenBank/DDBJ databases">
        <title>Plant Genome Project.</title>
        <authorList>
            <person name="Zhang R.-G."/>
        </authorList>
    </citation>
    <scope>NUCLEOTIDE SEQUENCE</scope>
    <source>
        <strain evidence="3">Huo1</strain>
        <tissue evidence="3">Leaf</tissue>
    </source>
</reference>
<comment type="caution">
    <text evidence="3">The sequence shown here is derived from an EMBL/GenBank/DDBJ whole genome shotgun (WGS) entry which is preliminary data.</text>
</comment>
<dbReference type="AlphaFoldDB" id="A0A8X8YUW9"/>
<evidence type="ECO:0000256" key="1">
    <source>
        <dbReference type="ARBA" id="ARBA00010016"/>
    </source>
</evidence>
<reference evidence="3" key="1">
    <citation type="submission" date="2018-01" db="EMBL/GenBank/DDBJ databases">
        <authorList>
            <person name="Mao J.F."/>
        </authorList>
    </citation>
    <scope>NUCLEOTIDE SEQUENCE</scope>
    <source>
        <strain evidence="3">Huo1</strain>
        <tissue evidence="3">Leaf</tissue>
    </source>
</reference>
<proteinExistence type="inferred from homology"/>
<dbReference type="Pfam" id="PF04484">
    <property type="entry name" value="QWRF"/>
    <property type="match status" value="1"/>
</dbReference>
<feature type="compositionally biased region" description="Polar residues" evidence="2">
    <location>
        <begin position="1"/>
        <end position="17"/>
    </location>
</feature>
<dbReference type="GO" id="GO:0008017">
    <property type="term" value="F:microtubule binding"/>
    <property type="evidence" value="ECO:0007669"/>
    <property type="project" value="TreeGrafter"/>
</dbReference>